<name>A0A0B7BKR7_9EUPU</name>
<proteinExistence type="predicted"/>
<evidence type="ECO:0000313" key="2">
    <source>
        <dbReference type="EMBL" id="CEK93528.1"/>
    </source>
</evidence>
<reference evidence="2" key="1">
    <citation type="submission" date="2014-12" db="EMBL/GenBank/DDBJ databases">
        <title>Insight into the proteome of Arion vulgaris.</title>
        <authorList>
            <person name="Aradska J."/>
            <person name="Bulat T."/>
            <person name="Smidak R."/>
            <person name="Sarate P."/>
            <person name="Gangsoo J."/>
            <person name="Sialana F."/>
            <person name="Bilban M."/>
            <person name="Lubec G."/>
        </authorList>
    </citation>
    <scope>NUCLEOTIDE SEQUENCE</scope>
    <source>
        <tissue evidence="2">Skin</tissue>
    </source>
</reference>
<protein>
    <submittedName>
        <fullName evidence="2">Uncharacterized protein</fullName>
    </submittedName>
</protein>
<organism evidence="2">
    <name type="scientific">Arion vulgaris</name>
    <dbReference type="NCBI Taxonomy" id="1028688"/>
    <lineage>
        <taxon>Eukaryota</taxon>
        <taxon>Metazoa</taxon>
        <taxon>Spiralia</taxon>
        <taxon>Lophotrochozoa</taxon>
        <taxon>Mollusca</taxon>
        <taxon>Gastropoda</taxon>
        <taxon>Heterobranchia</taxon>
        <taxon>Euthyneura</taxon>
        <taxon>Panpulmonata</taxon>
        <taxon>Eupulmonata</taxon>
        <taxon>Stylommatophora</taxon>
        <taxon>Helicina</taxon>
        <taxon>Arionoidea</taxon>
        <taxon>Arionidae</taxon>
        <taxon>Arion</taxon>
    </lineage>
</organism>
<accession>A0A0B7BKR7</accession>
<feature type="region of interest" description="Disordered" evidence="1">
    <location>
        <begin position="36"/>
        <end position="63"/>
    </location>
</feature>
<gene>
    <name evidence="2" type="primary">ORF195823</name>
</gene>
<sequence>MTHHLQRVLYAEQTLYLLQQPYGSAEKMLPPVNRMIRSDSNTQSSEHKINNLITSPQRLAQPR</sequence>
<feature type="compositionally biased region" description="Polar residues" evidence="1">
    <location>
        <begin position="51"/>
        <end position="63"/>
    </location>
</feature>
<evidence type="ECO:0000256" key="1">
    <source>
        <dbReference type="SAM" id="MobiDB-lite"/>
    </source>
</evidence>
<dbReference type="AlphaFoldDB" id="A0A0B7BKR7"/>
<dbReference type="EMBL" id="HACG01046663">
    <property type="protein sequence ID" value="CEK93528.1"/>
    <property type="molecule type" value="Transcribed_RNA"/>
</dbReference>